<dbReference type="EMBL" id="RWJN01000062">
    <property type="protein sequence ID" value="TCD68604.1"/>
    <property type="molecule type" value="Genomic_DNA"/>
</dbReference>
<dbReference type="Gene3D" id="3.40.50.720">
    <property type="entry name" value="NAD(P)-binding Rossmann-like Domain"/>
    <property type="match status" value="1"/>
</dbReference>
<dbReference type="Pfam" id="PF00106">
    <property type="entry name" value="adh_short"/>
    <property type="match status" value="1"/>
</dbReference>
<proteinExistence type="inferred from homology"/>
<dbReference type="InterPro" id="IPR036291">
    <property type="entry name" value="NAD(P)-bd_dom_sf"/>
</dbReference>
<name>A0A4R0RZD6_9APHY</name>
<comment type="similarity">
    <text evidence="1">Belongs to the short-chain dehydrogenases/reductases (SDR) family.</text>
</comment>
<evidence type="ECO:0008006" key="6">
    <source>
        <dbReference type="Google" id="ProtNLM"/>
    </source>
</evidence>
<keyword evidence="3" id="KW-0560">Oxidoreductase</keyword>
<dbReference type="Proteomes" id="UP000292702">
    <property type="component" value="Unassembled WGS sequence"/>
</dbReference>
<evidence type="ECO:0000256" key="1">
    <source>
        <dbReference type="ARBA" id="ARBA00006484"/>
    </source>
</evidence>
<dbReference type="PANTHER" id="PTHR24320:SF282">
    <property type="entry name" value="WW DOMAIN-CONTAINING OXIDOREDUCTASE"/>
    <property type="match status" value="1"/>
</dbReference>
<organism evidence="4 5">
    <name type="scientific">Steccherinum ochraceum</name>
    <dbReference type="NCBI Taxonomy" id="92696"/>
    <lineage>
        <taxon>Eukaryota</taxon>
        <taxon>Fungi</taxon>
        <taxon>Dikarya</taxon>
        <taxon>Basidiomycota</taxon>
        <taxon>Agaricomycotina</taxon>
        <taxon>Agaricomycetes</taxon>
        <taxon>Polyporales</taxon>
        <taxon>Steccherinaceae</taxon>
        <taxon>Steccherinum</taxon>
    </lineage>
</organism>
<gene>
    <name evidence="4" type="ORF">EIP91_010395</name>
</gene>
<evidence type="ECO:0000256" key="3">
    <source>
        <dbReference type="ARBA" id="ARBA00023002"/>
    </source>
</evidence>
<evidence type="ECO:0000256" key="2">
    <source>
        <dbReference type="ARBA" id="ARBA00022857"/>
    </source>
</evidence>
<keyword evidence="5" id="KW-1185">Reference proteome</keyword>
<dbReference type="OrthoDB" id="191139at2759"/>
<dbReference type="PANTHER" id="PTHR24320">
    <property type="entry name" value="RETINOL DEHYDROGENASE"/>
    <property type="match status" value="1"/>
</dbReference>
<keyword evidence="2" id="KW-0521">NADP</keyword>
<dbReference type="GO" id="GO:0016491">
    <property type="term" value="F:oxidoreductase activity"/>
    <property type="evidence" value="ECO:0007669"/>
    <property type="project" value="UniProtKB-KW"/>
</dbReference>
<dbReference type="PRINTS" id="PR00081">
    <property type="entry name" value="GDHRDH"/>
</dbReference>
<reference evidence="4 5" key="1">
    <citation type="submission" date="2018-11" db="EMBL/GenBank/DDBJ databases">
        <title>Genome assembly of Steccherinum ochraceum LE-BIN_3174, the white-rot fungus of the Steccherinaceae family (The Residual Polyporoid clade, Polyporales, Basidiomycota).</title>
        <authorList>
            <person name="Fedorova T.V."/>
            <person name="Glazunova O.A."/>
            <person name="Landesman E.O."/>
            <person name="Moiseenko K.V."/>
            <person name="Psurtseva N.V."/>
            <person name="Savinova O.S."/>
            <person name="Shakhova N.V."/>
            <person name="Tyazhelova T.V."/>
            <person name="Vasina D.V."/>
        </authorList>
    </citation>
    <scope>NUCLEOTIDE SEQUENCE [LARGE SCALE GENOMIC DNA]</scope>
    <source>
        <strain evidence="4 5">LE-BIN_3174</strain>
    </source>
</reference>
<comment type="caution">
    <text evidence="4">The sequence shown here is derived from an EMBL/GenBank/DDBJ whole genome shotgun (WGS) entry which is preliminary data.</text>
</comment>
<dbReference type="AlphaFoldDB" id="A0A4R0RZD6"/>
<dbReference type="SUPFAM" id="SSF51735">
    <property type="entry name" value="NAD(P)-binding Rossmann-fold domains"/>
    <property type="match status" value="1"/>
</dbReference>
<sequence length="346" mass="38498">MGNILNVLTAVKWHLFPHATTFTADAIPDLEGRVVIVTGGNVGLGKETIRALLRRNAKVYMASRNKHKADATIRELREDTGKEAIFLELDLACLSSVRRAADEFLRNEPELHILFNNAGIMWPPLALVTQDGYDLQFGTNVLGHFLFTELLIPALAAGAKSSPDHHSRVITTSSAGALLDTVDFQTLKDGPARRRRYTEQLYNQSKFLNVVVARETAKRYAEKNILSISVNPGNINTELMRYKPNWLRYLAALFVLQPPAQGALTQLWAGTSPEAIQYNGEESVEKKRTTLCLENAYGGIWKNRWRFELGDVSSDDCTAVAVFIPLPFSVRLSDRTTAQRQAASLS</sequence>
<evidence type="ECO:0000313" key="5">
    <source>
        <dbReference type="Proteomes" id="UP000292702"/>
    </source>
</evidence>
<evidence type="ECO:0000313" key="4">
    <source>
        <dbReference type="EMBL" id="TCD68604.1"/>
    </source>
</evidence>
<dbReference type="InterPro" id="IPR002347">
    <property type="entry name" value="SDR_fam"/>
</dbReference>
<dbReference type="STRING" id="92696.A0A4R0RZD6"/>
<accession>A0A4R0RZD6</accession>
<protein>
    <recommendedName>
        <fullName evidence="6">NAD(P)-binding protein</fullName>
    </recommendedName>
</protein>